<organism evidence="1 2">
    <name type="scientific">Paramixta manurensis</name>
    <dbReference type="NCBI Taxonomy" id="2740817"/>
    <lineage>
        <taxon>Bacteria</taxon>
        <taxon>Pseudomonadati</taxon>
        <taxon>Pseudomonadota</taxon>
        <taxon>Gammaproteobacteria</taxon>
        <taxon>Enterobacterales</taxon>
        <taxon>Erwiniaceae</taxon>
        <taxon>Paramixta</taxon>
    </lineage>
</organism>
<gene>
    <name evidence="1" type="ORF">PMPD1_3758</name>
</gene>
<keyword evidence="1" id="KW-0808">Transferase</keyword>
<dbReference type="EMBL" id="CP054212">
    <property type="protein sequence ID" value="QKJ88671.1"/>
    <property type="molecule type" value="Genomic_DNA"/>
</dbReference>
<reference evidence="1 2" key="1">
    <citation type="submission" date="2020-06" db="EMBL/GenBank/DDBJ databases">
        <title>Genome sequence of Paramixta manurensis strain PD-1.</title>
        <authorList>
            <person name="Lee C.W."/>
            <person name="Kim J."/>
        </authorList>
    </citation>
    <scope>NUCLEOTIDE SEQUENCE [LARGE SCALE GENOMIC DNA]</scope>
    <source>
        <strain evidence="1 2">PD-1</strain>
    </source>
</reference>
<dbReference type="GO" id="GO:0016740">
    <property type="term" value="F:transferase activity"/>
    <property type="evidence" value="ECO:0007669"/>
    <property type="project" value="UniProtKB-KW"/>
</dbReference>
<protein>
    <submittedName>
        <fullName evidence="1">Nucleotidyl transferase AbiEii/AbiGii toxin family protein</fullName>
    </submittedName>
</protein>
<dbReference type="InterPro" id="IPR014942">
    <property type="entry name" value="AbiEii"/>
</dbReference>
<sequence>MALRDIYARQVRLLMTALPHVAKESCFALKGGTAINLFVQDFPRLSVDIDLAYKTYADRDTDLAAINDALMRITESLNGREGMTAIRQENKADEKRIIVNTDDAKIKIEVSPVWRGLLLPSTEMPVCEQVEMEYGFTIMNVVSLADLYGGKICAALDRQHPRDLFDVLNMLENPGMTREIFDGFLCYLAGHPRPIAELLAPNWNTAQIATLYAQEFSGMTQQETSLESLLSVTTLLPQALKSHLTDRDRQFLLSCKQNSPDWSLYRYPEIQHLPAIRWKLRNLAVLNDKNPAKYAAAVSKLEGVLEQYL</sequence>
<proteinExistence type="predicted"/>
<dbReference type="Pfam" id="PF08843">
    <property type="entry name" value="AbiEii"/>
    <property type="match status" value="1"/>
</dbReference>
<dbReference type="RefSeq" id="WP_173635521.1">
    <property type="nucleotide sequence ID" value="NZ_CP054212.1"/>
</dbReference>
<dbReference type="Gene3D" id="3.10.450.620">
    <property type="entry name" value="JHP933, nucleotidyltransferase-like core domain"/>
    <property type="match status" value="1"/>
</dbReference>
<evidence type="ECO:0000313" key="2">
    <source>
        <dbReference type="Proteomes" id="UP000505325"/>
    </source>
</evidence>
<dbReference type="KEGG" id="pmak:PMPD1_3758"/>
<accession>A0A6M8UID8</accession>
<dbReference type="AlphaFoldDB" id="A0A6M8UID8"/>
<evidence type="ECO:0000313" key="1">
    <source>
        <dbReference type="EMBL" id="QKJ88671.1"/>
    </source>
</evidence>
<keyword evidence="2" id="KW-1185">Reference proteome</keyword>
<dbReference type="Proteomes" id="UP000505325">
    <property type="component" value="Chromosome"/>
</dbReference>
<name>A0A6M8UID8_9GAMM</name>